<dbReference type="GO" id="GO:0005829">
    <property type="term" value="C:cytosol"/>
    <property type="evidence" value="ECO:0007669"/>
    <property type="project" value="TreeGrafter"/>
</dbReference>
<dbReference type="GO" id="GO:0009239">
    <property type="term" value="P:enterobactin biosynthetic process"/>
    <property type="evidence" value="ECO:0007669"/>
    <property type="project" value="TreeGrafter"/>
</dbReference>
<keyword evidence="3" id="KW-0597">Phosphoprotein</keyword>
<dbReference type="PROSITE" id="PS00012">
    <property type="entry name" value="PHOSPHOPANTETHEINE"/>
    <property type="match status" value="1"/>
</dbReference>
<dbReference type="InterPro" id="IPR025110">
    <property type="entry name" value="AMP-bd_C"/>
</dbReference>
<evidence type="ECO:0000313" key="6">
    <source>
        <dbReference type="EMBL" id="ANZ40556.1"/>
    </source>
</evidence>
<dbReference type="GO" id="GO:0008610">
    <property type="term" value="P:lipid biosynthetic process"/>
    <property type="evidence" value="ECO:0007669"/>
    <property type="project" value="UniProtKB-ARBA"/>
</dbReference>
<dbReference type="SUPFAM" id="SSF56801">
    <property type="entry name" value="Acetyl-CoA synthetase-like"/>
    <property type="match status" value="1"/>
</dbReference>
<dbReference type="GO" id="GO:0031177">
    <property type="term" value="F:phosphopantetheine binding"/>
    <property type="evidence" value="ECO:0007669"/>
    <property type="project" value="InterPro"/>
</dbReference>
<dbReference type="InterPro" id="IPR020845">
    <property type="entry name" value="AMP-binding_CS"/>
</dbReference>
<dbReference type="PANTHER" id="PTHR45527">
    <property type="entry name" value="NONRIBOSOMAL PEPTIDE SYNTHETASE"/>
    <property type="match status" value="1"/>
</dbReference>
<dbReference type="GO" id="GO:0009366">
    <property type="term" value="C:enterobactin synthetase complex"/>
    <property type="evidence" value="ECO:0007669"/>
    <property type="project" value="TreeGrafter"/>
</dbReference>
<dbReference type="InterPro" id="IPR000873">
    <property type="entry name" value="AMP-dep_synth/lig_dom"/>
</dbReference>
<dbReference type="SMART" id="SM00823">
    <property type="entry name" value="PKS_PP"/>
    <property type="match status" value="1"/>
</dbReference>
<dbReference type="GO" id="GO:0043041">
    <property type="term" value="P:amino acid activation for nonribosomal peptide biosynthetic process"/>
    <property type="evidence" value="ECO:0007669"/>
    <property type="project" value="TreeGrafter"/>
</dbReference>
<dbReference type="Proteomes" id="UP000093053">
    <property type="component" value="Chromosome"/>
</dbReference>
<feature type="domain" description="Carrier" evidence="5">
    <location>
        <begin position="990"/>
        <end position="1064"/>
    </location>
</feature>
<evidence type="ECO:0000256" key="2">
    <source>
        <dbReference type="ARBA" id="ARBA00022450"/>
    </source>
</evidence>
<keyword evidence="7" id="KW-1185">Reference proteome</keyword>
<dbReference type="InterPro" id="IPR001031">
    <property type="entry name" value="Thioesterase"/>
</dbReference>
<keyword evidence="2" id="KW-0596">Phosphopantetheine</keyword>
<dbReference type="NCBIfam" id="TIGR01733">
    <property type="entry name" value="AA-adenyl-dom"/>
    <property type="match status" value="1"/>
</dbReference>
<accession>A0A1B2HS22</accession>
<dbReference type="CDD" id="cd05930">
    <property type="entry name" value="A_NRPS"/>
    <property type="match status" value="1"/>
</dbReference>
<dbReference type="Pfam" id="PF00975">
    <property type="entry name" value="Thioesterase"/>
    <property type="match status" value="1"/>
</dbReference>
<gene>
    <name evidence="6" type="ORF">BBK82_35690</name>
</gene>
<dbReference type="Gene3D" id="3.40.50.980">
    <property type="match status" value="2"/>
</dbReference>
<dbReference type="EMBL" id="CP016793">
    <property type="protein sequence ID" value="ANZ40556.1"/>
    <property type="molecule type" value="Genomic_DNA"/>
</dbReference>
<dbReference type="InterPro" id="IPR045851">
    <property type="entry name" value="AMP-bd_C_sf"/>
</dbReference>
<dbReference type="Pfam" id="PF00550">
    <property type="entry name" value="PP-binding"/>
    <property type="match status" value="1"/>
</dbReference>
<reference evidence="6 7" key="1">
    <citation type="submission" date="2016-07" db="EMBL/GenBank/DDBJ databases">
        <title>Complete genome sequence of the Lentzea guizhouensis DHS C013.</title>
        <authorList>
            <person name="Cao C."/>
        </authorList>
    </citation>
    <scope>NUCLEOTIDE SEQUENCE [LARGE SCALE GENOMIC DNA]</scope>
    <source>
        <strain evidence="6 7">DHS C013</strain>
    </source>
</reference>
<dbReference type="STRING" id="1586287.BBK82_35690"/>
<dbReference type="RefSeq" id="WP_065918894.1">
    <property type="nucleotide sequence ID" value="NZ_CP016793.1"/>
</dbReference>
<proteinExistence type="predicted"/>
<dbReference type="KEGG" id="led:BBK82_35690"/>
<dbReference type="GO" id="GO:0072330">
    <property type="term" value="P:monocarboxylic acid biosynthetic process"/>
    <property type="evidence" value="ECO:0007669"/>
    <property type="project" value="UniProtKB-ARBA"/>
</dbReference>
<dbReference type="InterPro" id="IPR006162">
    <property type="entry name" value="Ppantetheine_attach_site"/>
</dbReference>
<evidence type="ECO:0000259" key="5">
    <source>
        <dbReference type="PROSITE" id="PS50075"/>
    </source>
</evidence>
<dbReference type="PROSITE" id="PS50075">
    <property type="entry name" value="CARRIER"/>
    <property type="match status" value="1"/>
</dbReference>
<dbReference type="InterPro" id="IPR029058">
    <property type="entry name" value="AB_hydrolase_fold"/>
</dbReference>
<dbReference type="SUPFAM" id="SSF53474">
    <property type="entry name" value="alpha/beta-Hydrolases"/>
    <property type="match status" value="1"/>
</dbReference>
<dbReference type="Gene3D" id="1.10.1200.10">
    <property type="entry name" value="ACP-like"/>
    <property type="match status" value="1"/>
</dbReference>
<dbReference type="Pfam" id="PF00501">
    <property type="entry name" value="AMP-binding"/>
    <property type="match status" value="1"/>
</dbReference>
<dbReference type="InterPro" id="IPR020802">
    <property type="entry name" value="TesA-like"/>
</dbReference>
<dbReference type="PANTHER" id="PTHR45527:SF1">
    <property type="entry name" value="FATTY ACID SYNTHASE"/>
    <property type="match status" value="1"/>
</dbReference>
<dbReference type="InterPro" id="IPR009081">
    <property type="entry name" value="PP-bd_ACP"/>
</dbReference>
<dbReference type="Gene3D" id="2.30.38.10">
    <property type="entry name" value="Luciferase, Domain 3"/>
    <property type="match status" value="1"/>
</dbReference>
<dbReference type="OrthoDB" id="2472181at2"/>
<dbReference type="InterPro" id="IPR001242">
    <property type="entry name" value="Condensation_dom"/>
</dbReference>
<evidence type="ECO:0000313" key="7">
    <source>
        <dbReference type="Proteomes" id="UP000093053"/>
    </source>
</evidence>
<dbReference type="Gene3D" id="3.40.50.1820">
    <property type="entry name" value="alpha/beta hydrolase"/>
    <property type="match status" value="1"/>
</dbReference>
<sequence length="1338" mass="143160">MARAIFERFAALPVLERTRFLRRALHDPATRRQLALSPAQRRLWLLHRFDPHSAVYNVPAVFRFRTAIDSEALRRAFTEVCERHEVLRSRFLEIDGEPVALMAAAGPDFRTVALPAADAAREEIRDRLVAEEVLRPFELATEPPVRGLVITSAADEHLVVITMHHIVTDARSLAIVLAELSACYDAQLAGRPAALPQPRLQYSDHIAWLEDPARRDRLDSDLRHWLTVLDGAPAELDLPLDFERPARPTLRGATVTATVSAGSARHLLEIARQHGASPFMAFAAAYAVLLGQYSGQDDVLIGFPEAGRSGPMSEVVGMFVNTVVLRSDLAGDPSFSRLLDQTRGAVLAAREHASVPLETVVRALGVAGVRDRNPLFQAFFAYHPDDQSTFELGGAGGEPQPAAVGNAAFDLDLAVEAMPDGSAKLTLAYATDLFAQGTAERMLGHLGRIIEAVTRDATAPVSAVLVPDAAERAALATPARPSLPPTVDCLHDFADLGIREHPDAVAVTHAGHRVTYRELDERANRLAWRLRALGVRPDTPVALCLPRDHRVLWVILGILRAGGAYVPLDPALPAERLRFQATDSGARIVVTDQVGLARLGDWPETAVCLDEPAEALALAGCRATAPPPAAGPGNLAYVLYTSGSTGQPKAVAVEHGSVVGLMEFYRTVLRPGDLAAVLGCTPIGFDATILEYFATLHFGGTVHMVDSVFDRASLPDPEAITLIQIAPSLLARLLDHGPLPADLSLVLIGGEPLPAALPERIHAARPAARVFNIYGVTECTVDATWALISPGEHRRGLGDPLPGMRCHILDERGNPVPAGARGELFLAGPAVARGYVNRDELTRERFVPDPFRPGKRMYRTGDLVRLRDDGQFEYLGRVDRQVKIHGSRVEPAEVEAALTAHPAVAMAAVVARLTEDGDRQLVAYIAVGDGGSVPSDLRTHLAAQLPRHMVPAAVVPLAALPLNPNGKLDTSALPPAQAAAPPPADRPAPPPRTDAEHILALIWRDVLGRTVGPHDDFFAVGGDSMAAMRVVARIREAFGADVPADALFQFPTVAELADAVVTGKGSPTGLRVLRQHGTRPPLVLIQTAGTGVIPLIELVRALGDDRPVYGLEPVGLYDDTPPPRSIHEIADLYWKRLADIGVAGPVVLMGWCTGGAIAYEMGRRGPASDAHRIIMLDTVFGAEGHPEGEAAEAVVKSHNMLIAAWSAAQPGGVYDEERMAAEGLDPATLTDGRAPAEHLLEWARRTGLADATTTAAELARSARVQAANLHALDDYVPGPAGVPTLFLQSELDGHGRADPLVPLLGDLLTVRVVPGDHRTMLKPPHVAAAVAAATEWLG</sequence>
<feature type="compositionally biased region" description="Pro residues" evidence="4">
    <location>
        <begin position="980"/>
        <end position="992"/>
    </location>
</feature>
<dbReference type="InterPro" id="IPR020806">
    <property type="entry name" value="PKS_PP-bd"/>
</dbReference>
<dbReference type="Pfam" id="PF13193">
    <property type="entry name" value="AMP-binding_C"/>
    <property type="match status" value="1"/>
</dbReference>
<dbReference type="Pfam" id="PF00668">
    <property type="entry name" value="Condensation"/>
    <property type="match status" value="1"/>
</dbReference>
<name>A0A1B2HS22_9PSEU</name>
<dbReference type="PROSITE" id="PS00455">
    <property type="entry name" value="AMP_BINDING"/>
    <property type="match status" value="1"/>
</dbReference>
<feature type="region of interest" description="Disordered" evidence="4">
    <location>
        <begin position="966"/>
        <end position="993"/>
    </location>
</feature>
<evidence type="ECO:0000256" key="4">
    <source>
        <dbReference type="SAM" id="MobiDB-lite"/>
    </source>
</evidence>
<dbReference type="GO" id="GO:0047527">
    <property type="term" value="F:2,3-dihydroxybenzoate-serine ligase activity"/>
    <property type="evidence" value="ECO:0007669"/>
    <property type="project" value="TreeGrafter"/>
</dbReference>
<dbReference type="InterPro" id="IPR023213">
    <property type="entry name" value="CAT-like_dom_sf"/>
</dbReference>
<dbReference type="FunFam" id="1.10.1200.10:FF:000016">
    <property type="entry name" value="Non-ribosomal peptide synthase"/>
    <property type="match status" value="1"/>
</dbReference>
<dbReference type="Gene3D" id="3.30.300.30">
    <property type="match status" value="1"/>
</dbReference>
<dbReference type="SUPFAM" id="SSF52777">
    <property type="entry name" value="CoA-dependent acyltransferases"/>
    <property type="match status" value="2"/>
</dbReference>
<dbReference type="SUPFAM" id="SSF47336">
    <property type="entry name" value="ACP-like"/>
    <property type="match status" value="1"/>
</dbReference>
<evidence type="ECO:0000256" key="3">
    <source>
        <dbReference type="ARBA" id="ARBA00022553"/>
    </source>
</evidence>
<dbReference type="InterPro" id="IPR010071">
    <property type="entry name" value="AA_adenyl_dom"/>
</dbReference>
<protein>
    <recommendedName>
        <fullName evidence="5">Carrier domain-containing protein</fullName>
    </recommendedName>
</protein>
<comment type="cofactor">
    <cofactor evidence="1">
        <name>pantetheine 4'-phosphate</name>
        <dbReference type="ChEBI" id="CHEBI:47942"/>
    </cofactor>
</comment>
<dbReference type="Gene3D" id="3.30.559.30">
    <property type="entry name" value="Nonribosomal peptide synthetase, condensation domain"/>
    <property type="match status" value="1"/>
</dbReference>
<organism evidence="6 7">
    <name type="scientific">Lentzea guizhouensis</name>
    <dbReference type="NCBI Taxonomy" id="1586287"/>
    <lineage>
        <taxon>Bacteria</taxon>
        <taxon>Bacillati</taxon>
        <taxon>Actinomycetota</taxon>
        <taxon>Actinomycetes</taxon>
        <taxon>Pseudonocardiales</taxon>
        <taxon>Pseudonocardiaceae</taxon>
        <taxon>Lentzea</taxon>
    </lineage>
</organism>
<dbReference type="CDD" id="cd19531">
    <property type="entry name" value="LCL_NRPS-like"/>
    <property type="match status" value="1"/>
</dbReference>
<dbReference type="Gene3D" id="3.30.559.10">
    <property type="entry name" value="Chloramphenicol acetyltransferase-like domain"/>
    <property type="match status" value="1"/>
</dbReference>
<dbReference type="FunFam" id="3.40.50.980:FF:000001">
    <property type="entry name" value="Non-ribosomal peptide synthetase"/>
    <property type="match status" value="1"/>
</dbReference>
<dbReference type="InterPro" id="IPR036736">
    <property type="entry name" value="ACP-like_sf"/>
</dbReference>
<dbReference type="SMART" id="SM00824">
    <property type="entry name" value="PKS_TE"/>
    <property type="match status" value="1"/>
</dbReference>
<evidence type="ECO:0000256" key="1">
    <source>
        <dbReference type="ARBA" id="ARBA00001957"/>
    </source>
</evidence>